<evidence type="ECO:0000259" key="1">
    <source>
        <dbReference type="Pfam" id="PF01261"/>
    </source>
</evidence>
<proteinExistence type="predicted"/>
<sequence>MTEFIGKIAVHAITWGQDHFKALEEASRLGYKAIEPWPSLALAYEDRTEELKEVLAQHSLVMTALYGGASGETKRKFIDPSKRQDIIEYNVRLAKIISKCGAAHLVFGPGGPRQKPSTLEELKEAATTINEAAKRTYELGVKACVHPHLGTEIQDENELDILMSLCDPNVVFFAPDTAHLTGAGMDPAAIIRRYAERVAYIHLKDLTSKDATIEDFPMLIGNEALPLFCELGLGTIHFPPVVEALKEINYTGWVTVEIDKSTSTPYRSLEICRDFVEHHLQIPVRGV</sequence>
<protein>
    <submittedName>
        <fullName evidence="2">Sugar phosphate isomerase/epimerase</fullName>
    </submittedName>
</protein>
<evidence type="ECO:0000313" key="2">
    <source>
        <dbReference type="EMBL" id="MCU6793054.1"/>
    </source>
</evidence>
<dbReference type="PANTHER" id="PTHR12110:SF41">
    <property type="entry name" value="INOSOSE DEHYDRATASE"/>
    <property type="match status" value="1"/>
</dbReference>
<reference evidence="2 3" key="1">
    <citation type="submission" date="2022-09" db="EMBL/GenBank/DDBJ databases">
        <authorList>
            <person name="Han X.L."/>
            <person name="Wang Q."/>
            <person name="Lu T."/>
        </authorList>
    </citation>
    <scope>NUCLEOTIDE SEQUENCE [LARGE SCALE GENOMIC DNA]</scope>
    <source>
        <strain evidence="2 3">WQ 127069</strain>
    </source>
</reference>
<keyword evidence="3" id="KW-1185">Reference proteome</keyword>
<dbReference type="GO" id="GO:0016853">
    <property type="term" value="F:isomerase activity"/>
    <property type="evidence" value="ECO:0007669"/>
    <property type="project" value="UniProtKB-KW"/>
</dbReference>
<accession>A0ABT2UEI8</accession>
<comment type="caution">
    <text evidence="2">The sequence shown here is derived from an EMBL/GenBank/DDBJ whole genome shotgun (WGS) entry which is preliminary data.</text>
</comment>
<keyword evidence="2" id="KW-0413">Isomerase</keyword>
<organism evidence="2 3">
    <name type="scientific">Paenibacillus baimaensis</name>
    <dbReference type="NCBI Taxonomy" id="2982185"/>
    <lineage>
        <taxon>Bacteria</taxon>
        <taxon>Bacillati</taxon>
        <taxon>Bacillota</taxon>
        <taxon>Bacilli</taxon>
        <taxon>Bacillales</taxon>
        <taxon>Paenibacillaceae</taxon>
        <taxon>Paenibacillus</taxon>
    </lineage>
</organism>
<dbReference type="InterPro" id="IPR036237">
    <property type="entry name" value="Xyl_isomerase-like_sf"/>
</dbReference>
<dbReference type="Gene3D" id="3.20.20.150">
    <property type="entry name" value="Divalent-metal-dependent TIM barrel enzymes"/>
    <property type="match status" value="1"/>
</dbReference>
<feature type="domain" description="Xylose isomerase-like TIM barrel" evidence="1">
    <location>
        <begin position="23"/>
        <end position="261"/>
    </location>
</feature>
<dbReference type="Proteomes" id="UP001652445">
    <property type="component" value="Unassembled WGS sequence"/>
</dbReference>
<dbReference type="InterPro" id="IPR013022">
    <property type="entry name" value="Xyl_isomerase-like_TIM-brl"/>
</dbReference>
<evidence type="ECO:0000313" key="3">
    <source>
        <dbReference type="Proteomes" id="UP001652445"/>
    </source>
</evidence>
<dbReference type="PANTHER" id="PTHR12110">
    <property type="entry name" value="HYDROXYPYRUVATE ISOMERASE"/>
    <property type="match status" value="1"/>
</dbReference>
<dbReference type="Pfam" id="PF01261">
    <property type="entry name" value="AP_endonuc_2"/>
    <property type="match status" value="1"/>
</dbReference>
<name>A0ABT2UEI8_9BACL</name>
<dbReference type="RefSeq" id="WP_262684365.1">
    <property type="nucleotide sequence ID" value="NZ_JAOQIO010000036.1"/>
</dbReference>
<dbReference type="InterPro" id="IPR050312">
    <property type="entry name" value="IolE/XylAMocC-like"/>
</dbReference>
<dbReference type="SUPFAM" id="SSF51658">
    <property type="entry name" value="Xylose isomerase-like"/>
    <property type="match status" value="1"/>
</dbReference>
<dbReference type="EMBL" id="JAOQIO010000036">
    <property type="protein sequence ID" value="MCU6793054.1"/>
    <property type="molecule type" value="Genomic_DNA"/>
</dbReference>
<gene>
    <name evidence="2" type="ORF">OB236_13080</name>
</gene>